<dbReference type="EMBL" id="JARJCW010000045">
    <property type="protein sequence ID" value="KAJ7204972.1"/>
    <property type="molecule type" value="Genomic_DNA"/>
</dbReference>
<comment type="caution">
    <text evidence="2">The sequence shown here is derived from an EMBL/GenBank/DDBJ whole genome shotgun (WGS) entry which is preliminary data.</text>
</comment>
<evidence type="ECO:0008006" key="4">
    <source>
        <dbReference type="Google" id="ProtNLM"/>
    </source>
</evidence>
<protein>
    <recommendedName>
        <fullName evidence="4">Chromo domain-containing protein</fullName>
    </recommendedName>
</protein>
<accession>A0AAD6YC24</accession>
<organism evidence="2 3">
    <name type="scientific">Mycena pura</name>
    <dbReference type="NCBI Taxonomy" id="153505"/>
    <lineage>
        <taxon>Eukaryota</taxon>
        <taxon>Fungi</taxon>
        <taxon>Dikarya</taxon>
        <taxon>Basidiomycota</taxon>
        <taxon>Agaricomycotina</taxon>
        <taxon>Agaricomycetes</taxon>
        <taxon>Agaricomycetidae</taxon>
        <taxon>Agaricales</taxon>
        <taxon>Marasmiineae</taxon>
        <taxon>Mycenaceae</taxon>
        <taxon>Mycena</taxon>
    </lineage>
</organism>
<evidence type="ECO:0000256" key="1">
    <source>
        <dbReference type="SAM" id="MobiDB-lite"/>
    </source>
</evidence>
<proteinExistence type="predicted"/>
<feature type="compositionally biased region" description="Basic and acidic residues" evidence="1">
    <location>
        <begin position="82"/>
        <end position="108"/>
    </location>
</feature>
<gene>
    <name evidence="2" type="ORF">GGX14DRAFT_459068</name>
</gene>
<keyword evidence="3" id="KW-1185">Reference proteome</keyword>
<feature type="compositionally biased region" description="Basic residues" evidence="1">
    <location>
        <begin position="112"/>
        <end position="125"/>
    </location>
</feature>
<name>A0AAD6YC24_9AGAR</name>
<feature type="region of interest" description="Disordered" evidence="1">
    <location>
        <begin position="82"/>
        <end position="226"/>
    </location>
</feature>
<feature type="compositionally biased region" description="Gly residues" evidence="1">
    <location>
        <begin position="129"/>
        <end position="138"/>
    </location>
</feature>
<dbReference type="AlphaFoldDB" id="A0AAD6YC24"/>
<evidence type="ECO:0000313" key="2">
    <source>
        <dbReference type="EMBL" id="KAJ7204972.1"/>
    </source>
</evidence>
<feature type="compositionally biased region" description="Acidic residues" evidence="1">
    <location>
        <begin position="205"/>
        <end position="219"/>
    </location>
</feature>
<feature type="compositionally biased region" description="Acidic residues" evidence="1">
    <location>
        <begin position="145"/>
        <end position="163"/>
    </location>
</feature>
<reference evidence="2" key="1">
    <citation type="submission" date="2023-03" db="EMBL/GenBank/DDBJ databases">
        <title>Massive genome expansion in bonnet fungi (Mycena s.s.) driven by repeated elements and novel gene families across ecological guilds.</title>
        <authorList>
            <consortium name="Lawrence Berkeley National Laboratory"/>
            <person name="Harder C.B."/>
            <person name="Miyauchi S."/>
            <person name="Viragh M."/>
            <person name="Kuo A."/>
            <person name="Thoen E."/>
            <person name="Andreopoulos B."/>
            <person name="Lu D."/>
            <person name="Skrede I."/>
            <person name="Drula E."/>
            <person name="Henrissat B."/>
            <person name="Morin E."/>
            <person name="Kohler A."/>
            <person name="Barry K."/>
            <person name="LaButti K."/>
            <person name="Morin E."/>
            <person name="Salamov A."/>
            <person name="Lipzen A."/>
            <person name="Mereny Z."/>
            <person name="Hegedus B."/>
            <person name="Baldrian P."/>
            <person name="Stursova M."/>
            <person name="Weitz H."/>
            <person name="Taylor A."/>
            <person name="Grigoriev I.V."/>
            <person name="Nagy L.G."/>
            <person name="Martin F."/>
            <person name="Kauserud H."/>
        </authorList>
    </citation>
    <scope>NUCLEOTIDE SEQUENCE</scope>
    <source>
        <strain evidence="2">9144</strain>
    </source>
</reference>
<dbReference type="Proteomes" id="UP001219525">
    <property type="component" value="Unassembled WGS sequence"/>
</dbReference>
<sequence length="262" mass="28953">MVLMERENSNIRTQLHAKKNKRKRTYTTGKARLMTSVEMRQALLDDLHKKQMGELHAELKKKFFPAIKKAIGDAEKAAKAVTKRAEQQKKAAAKAAERTRKAAEKETAKAAARARGRGRGRRGTRARAGGVGRGGRGLGTARDSSEEDRSESESEDEDTDLDDPVIGAGVPADSESSGEETDLQDPIPRSKPRPSMVSALLIAENEPEEDSDDDSDGEETGIVSINGHRWAQRQDLEFQVIWKDGDVTWEPRCRRPIALIQA</sequence>
<evidence type="ECO:0000313" key="3">
    <source>
        <dbReference type="Proteomes" id="UP001219525"/>
    </source>
</evidence>